<gene>
    <name evidence="1" type="ORF">E2C01_041309</name>
</gene>
<organism evidence="1 2">
    <name type="scientific">Portunus trituberculatus</name>
    <name type="common">Swimming crab</name>
    <name type="synonym">Neptunus trituberculatus</name>
    <dbReference type="NCBI Taxonomy" id="210409"/>
    <lineage>
        <taxon>Eukaryota</taxon>
        <taxon>Metazoa</taxon>
        <taxon>Ecdysozoa</taxon>
        <taxon>Arthropoda</taxon>
        <taxon>Crustacea</taxon>
        <taxon>Multicrustacea</taxon>
        <taxon>Malacostraca</taxon>
        <taxon>Eumalacostraca</taxon>
        <taxon>Eucarida</taxon>
        <taxon>Decapoda</taxon>
        <taxon>Pleocyemata</taxon>
        <taxon>Brachyura</taxon>
        <taxon>Eubrachyura</taxon>
        <taxon>Portunoidea</taxon>
        <taxon>Portunidae</taxon>
        <taxon>Portuninae</taxon>
        <taxon>Portunus</taxon>
    </lineage>
</organism>
<proteinExistence type="predicted"/>
<reference evidence="1 2" key="1">
    <citation type="submission" date="2019-05" db="EMBL/GenBank/DDBJ databases">
        <title>Another draft genome of Portunus trituberculatus and its Hox gene families provides insights of decapod evolution.</title>
        <authorList>
            <person name="Jeong J.-H."/>
            <person name="Song I."/>
            <person name="Kim S."/>
            <person name="Choi T."/>
            <person name="Kim D."/>
            <person name="Ryu S."/>
            <person name="Kim W."/>
        </authorList>
    </citation>
    <scope>NUCLEOTIDE SEQUENCE [LARGE SCALE GENOMIC DNA]</scope>
    <source>
        <tissue evidence="1">Muscle</tissue>
    </source>
</reference>
<name>A0A5B7FQL6_PORTR</name>
<comment type="caution">
    <text evidence="1">The sequence shown here is derived from an EMBL/GenBank/DDBJ whole genome shotgun (WGS) entry which is preliminary data.</text>
</comment>
<dbReference type="EMBL" id="VSRR010007802">
    <property type="protein sequence ID" value="MPC47559.1"/>
    <property type="molecule type" value="Genomic_DNA"/>
</dbReference>
<sequence>MLINTSAGESPVKEWRCTSSFLFLSPCSAAPVPPSPAHSATPARLVTRLLRHTLLQGNHK</sequence>
<keyword evidence="2" id="KW-1185">Reference proteome</keyword>
<dbReference type="Proteomes" id="UP000324222">
    <property type="component" value="Unassembled WGS sequence"/>
</dbReference>
<evidence type="ECO:0000313" key="1">
    <source>
        <dbReference type="EMBL" id="MPC47559.1"/>
    </source>
</evidence>
<protein>
    <submittedName>
        <fullName evidence="1">Uncharacterized protein</fullName>
    </submittedName>
</protein>
<evidence type="ECO:0000313" key="2">
    <source>
        <dbReference type="Proteomes" id="UP000324222"/>
    </source>
</evidence>
<accession>A0A5B7FQL6</accession>
<dbReference type="AlphaFoldDB" id="A0A5B7FQL6"/>